<dbReference type="EMBL" id="LT934119">
    <property type="protein sequence ID" value="VAI12813.1"/>
    <property type="molecule type" value="Genomic_DNA"/>
</dbReference>
<name>A0A9R0TF77_TRITD</name>
<evidence type="ECO:0000313" key="1">
    <source>
        <dbReference type="EMBL" id="VAI12813.1"/>
    </source>
</evidence>
<dbReference type="Proteomes" id="UP000324705">
    <property type="component" value="Chromosome 5A"/>
</dbReference>
<dbReference type="OMA" id="PCANNTI"/>
<dbReference type="PANTHER" id="PTHR33377">
    <property type="entry name" value="OS10G0134700 PROTEIN-RELATED"/>
    <property type="match status" value="1"/>
</dbReference>
<dbReference type="InterPro" id="IPR013181">
    <property type="entry name" value="DUF1719"/>
</dbReference>
<reference evidence="1 2" key="1">
    <citation type="submission" date="2017-09" db="EMBL/GenBank/DDBJ databases">
        <authorList>
            <consortium name="International Durum Wheat Genome Sequencing Consortium (IDWGSC)"/>
            <person name="Milanesi L."/>
        </authorList>
    </citation>
    <scope>NUCLEOTIDE SEQUENCE [LARGE SCALE GENOMIC DNA]</scope>
    <source>
        <strain evidence="2">cv. Svevo</strain>
    </source>
</reference>
<sequence length="414" mass="46945">MEMVQSALVAEAVSAAVSFLFTGRGEKASPERLMERMEMAHTRLSLGLERTRRMPMTIIPLFCLKKKLKDAFEECDGLLDKARDLRQVVPSFPTKIIQAVLPSFVVPKPKQDVLSSSVVARFEWLAEEADKFVRDVESGSSLSHYRFLNPLIGQLLEGKNILYHKVQRSQSCSLGIWPVFVEEYGRVARLAFLYEDRMAPHKSFRLMLALRLYESTNIVGVAAQCLQSIGAQFKPMAKVGAGELTRLPTQDVMYCDSVDSLCWDEIVRMTTKWSPDQMCCIANGINKPCANNTISSELTGRFPQEVMFVLFKCCFSASDHCSRSSSNEAYINTIRAWSPLKLSVGFAPHISPNLPDESSLHQIEEGIRREAIDYFIQHPELTDYEMDWNSAHGWASFRVSKPITETRRGLKRRR</sequence>
<gene>
    <name evidence="1" type="ORF">TRITD_5Av1G016880</name>
</gene>
<dbReference type="SMART" id="SM01157">
    <property type="entry name" value="DUF1719"/>
    <property type="match status" value="1"/>
</dbReference>
<dbReference type="AlphaFoldDB" id="A0A9R0TF77"/>
<dbReference type="Gramene" id="TRITD5Av1G016880.1">
    <property type="protein sequence ID" value="TRITD5Av1G016880.1"/>
    <property type="gene ID" value="TRITD5Av1G016880"/>
</dbReference>
<evidence type="ECO:0000313" key="2">
    <source>
        <dbReference type="Proteomes" id="UP000324705"/>
    </source>
</evidence>
<accession>A0A9R0TF77</accession>
<dbReference type="Pfam" id="PF08224">
    <property type="entry name" value="DUF1719"/>
    <property type="match status" value="1"/>
</dbReference>
<protein>
    <submittedName>
        <fullName evidence="1">Uncharacterized protein</fullName>
    </submittedName>
</protein>
<organism evidence="1 2">
    <name type="scientific">Triticum turgidum subsp. durum</name>
    <name type="common">Durum wheat</name>
    <name type="synonym">Triticum durum</name>
    <dbReference type="NCBI Taxonomy" id="4567"/>
    <lineage>
        <taxon>Eukaryota</taxon>
        <taxon>Viridiplantae</taxon>
        <taxon>Streptophyta</taxon>
        <taxon>Embryophyta</taxon>
        <taxon>Tracheophyta</taxon>
        <taxon>Spermatophyta</taxon>
        <taxon>Magnoliopsida</taxon>
        <taxon>Liliopsida</taxon>
        <taxon>Poales</taxon>
        <taxon>Poaceae</taxon>
        <taxon>BOP clade</taxon>
        <taxon>Pooideae</taxon>
        <taxon>Triticodae</taxon>
        <taxon>Triticeae</taxon>
        <taxon>Triticinae</taxon>
        <taxon>Triticum</taxon>
    </lineage>
</organism>
<proteinExistence type="predicted"/>
<keyword evidence="2" id="KW-1185">Reference proteome</keyword>
<dbReference type="PANTHER" id="PTHR33377:SF4">
    <property type="entry name" value="OS07G0285800 PROTEIN"/>
    <property type="match status" value="1"/>
</dbReference>